<feature type="transmembrane region" description="Helical" evidence="2">
    <location>
        <begin position="72"/>
        <end position="94"/>
    </location>
</feature>
<sequence>MEEKINGEKNRIKRVYRETRKEQRFARQMQQNRGQTGVDNQDLKSNIVVVEVSPSPTLAQASLKMSQILPSVYLSTFSVASLLPVVLVLLDYFVNQSASTSGYDDPDLNQYQSKKRIGIVGLGSIGSKVATRLKAFGCQISYSSRNRKPYAVPYHYYMDIEEMHGVIVNVALGAIIDEEEMSNVPKELFELDNVVFSPHCAFMTLEGLEELGKVVVGNIEAFFSNKPLLTPVL</sequence>
<keyword evidence="2" id="KW-0472">Membrane</keyword>
<dbReference type="InterPro" id="IPR050223">
    <property type="entry name" value="D-isomer_2-hydroxyacid_DH"/>
</dbReference>
<dbReference type="SUPFAM" id="SSF51735">
    <property type="entry name" value="NAD(P)-binding Rossmann-fold domains"/>
    <property type="match status" value="1"/>
</dbReference>
<dbReference type="PANTHER" id="PTHR10996:SF179">
    <property type="entry name" value="D-ISOMER SPECIFIC 2-HYDROXYACID DEHYDROGENASE FAMILY PROTEIN-RELATED"/>
    <property type="match status" value="1"/>
</dbReference>
<dbReference type="GO" id="GO:0051287">
    <property type="term" value="F:NAD binding"/>
    <property type="evidence" value="ECO:0007669"/>
    <property type="project" value="InterPro"/>
</dbReference>
<keyword evidence="1" id="KW-0560">Oxidoreductase</keyword>
<dbReference type="PANTHER" id="PTHR10996">
    <property type="entry name" value="2-HYDROXYACID DEHYDROGENASE-RELATED"/>
    <property type="match status" value="1"/>
</dbReference>
<dbReference type="Gene3D" id="3.40.50.720">
    <property type="entry name" value="NAD(P)-binding Rossmann-like Domain"/>
    <property type="match status" value="3"/>
</dbReference>
<evidence type="ECO:0000256" key="1">
    <source>
        <dbReference type="ARBA" id="ARBA00023002"/>
    </source>
</evidence>
<keyword evidence="2" id="KW-1133">Transmembrane helix</keyword>
<evidence type="ECO:0000256" key="2">
    <source>
        <dbReference type="SAM" id="Phobius"/>
    </source>
</evidence>
<dbReference type="Proteomes" id="UP000434276">
    <property type="component" value="Unassembled WGS sequence"/>
</dbReference>
<dbReference type="FunFam" id="3.40.50.720:FF:001455">
    <property type="entry name" value="NAD(P)-binding Rossmann-fold superfamily protein"/>
    <property type="match status" value="1"/>
</dbReference>
<dbReference type="EMBL" id="CACSHJ010000096">
    <property type="protein sequence ID" value="CAA0405298.1"/>
    <property type="molecule type" value="Genomic_DNA"/>
</dbReference>
<dbReference type="InterPro" id="IPR036291">
    <property type="entry name" value="NAD(P)-bd_dom_sf"/>
</dbReference>
<keyword evidence="2" id="KW-0812">Transmembrane</keyword>
<dbReference type="OrthoDB" id="298012at2759"/>
<proteinExistence type="predicted"/>
<dbReference type="GO" id="GO:0016491">
    <property type="term" value="F:oxidoreductase activity"/>
    <property type="evidence" value="ECO:0007669"/>
    <property type="project" value="UniProtKB-KW"/>
</dbReference>
<gene>
    <name evidence="4" type="ORF">C24_LOCUS23437</name>
</gene>
<dbReference type="InterPro" id="IPR006140">
    <property type="entry name" value="D-isomer_DH_NAD-bd"/>
</dbReference>
<protein>
    <recommendedName>
        <fullName evidence="3">D-isomer specific 2-hydroxyacid dehydrogenase NAD-binding domain-containing protein</fullName>
    </recommendedName>
</protein>
<dbReference type="ExpressionAtlas" id="A0A5S9Y894">
    <property type="expression patterns" value="baseline and differential"/>
</dbReference>
<organism evidence="4 5">
    <name type="scientific">Arabidopsis thaliana</name>
    <name type="common">Mouse-ear cress</name>
    <dbReference type="NCBI Taxonomy" id="3702"/>
    <lineage>
        <taxon>Eukaryota</taxon>
        <taxon>Viridiplantae</taxon>
        <taxon>Streptophyta</taxon>
        <taxon>Embryophyta</taxon>
        <taxon>Tracheophyta</taxon>
        <taxon>Spermatophyta</taxon>
        <taxon>Magnoliopsida</taxon>
        <taxon>eudicotyledons</taxon>
        <taxon>Gunneridae</taxon>
        <taxon>Pentapetalae</taxon>
        <taxon>rosids</taxon>
        <taxon>malvids</taxon>
        <taxon>Brassicales</taxon>
        <taxon>Brassicaceae</taxon>
        <taxon>Camelineae</taxon>
        <taxon>Arabidopsis</taxon>
    </lineage>
</organism>
<dbReference type="Pfam" id="PF02826">
    <property type="entry name" value="2-Hacid_dh_C"/>
    <property type="match status" value="1"/>
</dbReference>
<accession>A0A5S9Y894</accession>
<evidence type="ECO:0000313" key="4">
    <source>
        <dbReference type="EMBL" id="CAA0405298.1"/>
    </source>
</evidence>
<dbReference type="AlphaFoldDB" id="A0A5S9Y894"/>
<reference evidence="4 5" key="1">
    <citation type="submission" date="2019-12" db="EMBL/GenBank/DDBJ databases">
        <authorList>
            <person name="Jiao W.-B."/>
            <person name="Schneeberger K."/>
        </authorList>
    </citation>
    <scope>NUCLEOTIDE SEQUENCE [LARGE SCALE GENOMIC DNA]</scope>
    <source>
        <strain evidence="5">cv. C24</strain>
    </source>
</reference>
<evidence type="ECO:0000259" key="3">
    <source>
        <dbReference type="Pfam" id="PF02826"/>
    </source>
</evidence>
<evidence type="ECO:0000313" key="5">
    <source>
        <dbReference type="Proteomes" id="UP000434276"/>
    </source>
</evidence>
<name>A0A5S9Y894_ARATH</name>
<feature type="domain" description="D-isomer specific 2-hydroxyacid dehydrogenase NAD-binding" evidence="3">
    <location>
        <begin position="112"/>
        <end position="162"/>
    </location>
</feature>